<keyword evidence="3" id="KW-1185">Reference proteome</keyword>
<organism evidence="2 3">
    <name type="scientific">Roseovarius faecimaris</name>
    <dbReference type="NCBI Taxonomy" id="2494550"/>
    <lineage>
        <taxon>Bacteria</taxon>
        <taxon>Pseudomonadati</taxon>
        <taxon>Pseudomonadota</taxon>
        <taxon>Alphaproteobacteria</taxon>
        <taxon>Rhodobacterales</taxon>
        <taxon>Roseobacteraceae</taxon>
        <taxon>Roseovarius</taxon>
    </lineage>
</organism>
<protein>
    <submittedName>
        <fullName evidence="2">Uncharacterized protein</fullName>
    </submittedName>
</protein>
<dbReference type="KEGG" id="rom:EI983_17085"/>
<dbReference type="OrthoDB" id="8601734at2"/>
<keyword evidence="1" id="KW-0812">Transmembrane</keyword>
<evidence type="ECO:0000313" key="2">
    <source>
        <dbReference type="EMBL" id="QGX99888.1"/>
    </source>
</evidence>
<reference evidence="3" key="1">
    <citation type="submission" date="2018-12" db="EMBL/GenBank/DDBJ databases">
        <title>Complete genome sequence of Roseovarius sp. MME-070.</title>
        <authorList>
            <person name="Nam Y.-D."/>
            <person name="Kang J."/>
            <person name="Chung W.-H."/>
            <person name="Park Y.S."/>
        </authorList>
    </citation>
    <scope>NUCLEOTIDE SEQUENCE [LARGE SCALE GENOMIC DNA]</scope>
    <source>
        <strain evidence="3">MME-070</strain>
    </source>
</reference>
<name>A0A6I6J546_9RHOB</name>
<dbReference type="AlphaFoldDB" id="A0A6I6J546"/>
<feature type="transmembrane region" description="Helical" evidence="1">
    <location>
        <begin position="6"/>
        <end position="26"/>
    </location>
</feature>
<dbReference type="RefSeq" id="WP_157708569.1">
    <property type="nucleotide sequence ID" value="NZ_CP034348.1"/>
</dbReference>
<evidence type="ECO:0000313" key="3">
    <source>
        <dbReference type="Proteomes" id="UP000428330"/>
    </source>
</evidence>
<dbReference type="Proteomes" id="UP000428330">
    <property type="component" value="Chromosome"/>
</dbReference>
<evidence type="ECO:0000256" key="1">
    <source>
        <dbReference type="SAM" id="Phobius"/>
    </source>
</evidence>
<dbReference type="EMBL" id="CP034348">
    <property type="protein sequence ID" value="QGX99888.1"/>
    <property type="molecule type" value="Genomic_DNA"/>
</dbReference>
<keyword evidence="1" id="KW-0472">Membrane</keyword>
<proteinExistence type="predicted"/>
<accession>A0A6I6J546</accession>
<gene>
    <name evidence="2" type="ORF">EI983_17085</name>
</gene>
<feature type="transmembrane region" description="Helical" evidence="1">
    <location>
        <begin position="33"/>
        <end position="49"/>
    </location>
</feature>
<sequence>MFLELIATFVAGFAAAGVVLLLNKILRGALPRWAMPVVAGLAMIGFTIYNEYNWFARTKASLPEGLVIVETVQSRAFYRPWTYAHPFVERFVAVDQATIKTHEGQPGQKLADVYLFGRWAPVHKVPVLADCAGKRQAALTDAVSFEADGAVTGADWTSVSDRNATQVAICGET</sequence>
<keyword evidence="1" id="KW-1133">Transmembrane helix</keyword>